<dbReference type="PANTHER" id="PTHR38340:SF1">
    <property type="entry name" value="S-LAYER PROTEIN"/>
    <property type="match status" value="1"/>
</dbReference>
<evidence type="ECO:0000256" key="2">
    <source>
        <dbReference type="ARBA" id="ARBA00022525"/>
    </source>
</evidence>
<dbReference type="AlphaFoldDB" id="A0A6J4P6F7"/>
<evidence type="ECO:0000313" key="5">
    <source>
        <dbReference type="EMBL" id="CAA9401471.1"/>
    </source>
</evidence>
<feature type="signal peptide" evidence="4">
    <location>
        <begin position="1"/>
        <end position="22"/>
    </location>
</feature>
<dbReference type="EC" id="3.1.3.1" evidence="5"/>
<dbReference type="PRINTS" id="PR00313">
    <property type="entry name" value="CABNDNGRPT"/>
</dbReference>
<dbReference type="InterPro" id="IPR050557">
    <property type="entry name" value="RTX_toxin/Mannuronan_C5-epim"/>
</dbReference>
<dbReference type="EMBL" id="CADCUV010000053">
    <property type="protein sequence ID" value="CAA9401471.1"/>
    <property type="molecule type" value="Genomic_DNA"/>
</dbReference>
<dbReference type="GO" id="GO:0004035">
    <property type="term" value="F:alkaline phosphatase activity"/>
    <property type="evidence" value="ECO:0007669"/>
    <property type="project" value="UniProtKB-EC"/>
</dbReference>
<dbReference type="InterPro" id="IPR018511">
    <property type="entry name" value="Hemolysin-typ_Ca-bd_CS"/>
</dbReference>
<dbReference type="PROSITE" id="PS00330">
    <property type="entry name" value="HEMOLYSIN_CALCIUM"/>
    <property type="match status" value="3"/>
</dbReference>
<dbReference type="InterPro" id="IPR001343">
    <property type="entry name" value="Hemolysn_Ca-bd"/>
</dbReference>
<accession>A0A6J4P6F7</accession>
<keyword evidence="4" id="KW-0732">Signal</keyword>
<dbReference type="GO" id="GO:0005509">
    <property type="term" value="F:calcium ion binding"/>
    <property type="evidence" value="ECO:0007669"/>
    <property type="project" value="InterPro"/>
</dbReference>
<gene>
    <name evidence="5" type="ORF">AVDCRST_MAG22-1121</name>
</gene>
<feature type="chain" id="PRO_5039194065" evidence="4">
    <location>
        <begin position="23"/>
        <end position="250"/>
    </location>
</feature>
<sequence length="250" mass="26327">MGRRGTVLAAAMVVALMASGGAALTAAATPELATSSSRSTYAISDSTRDCSGAQEGQPPWIVFFYLPDAGGCIAEGAEGNPYGLLVNDLNKVVFHADTGERLGVAKDLDPDLFRGANKVTHQEFCEALKAIPDEAMTPKSYLQQYANVKERLILDPNGDGIACTAEDRRAKIGRFIKGTPGNDDRTGTSGNDIIYGRGGNDRLHGQDGDDRLYGHGGRDTLLGGEGRDFLVGGPGEDTLRGGPGIDVQRQ</sequence>
<dbReference type="SUPFAM" id="SSF51120">
    <property type="entry name" value="beta-Roll"/>
    <property type="match status" value="1"/>
</dbReference>
<proteinExistence type="predicted"/>
<feature type="region of interest" description="Disordered" evidence="3">
    <location>
        <begin position="176"/>
        <end position="250"/>
    </location>
</feature>
<reference evidence="5" key="1">
    <citation type="submission" date="2020-02" db="EMBL/GenBank/DDBJ databases">
        <authorList>
            <person name="Meier V. D."/>
        </authorList>
    </citation>
    <scope>NUCLEOTIDE SEQUENCE</scope>
    <source>
        <strain evidence="5">AVDCRST_MAG22</strain>
    </source>
</reference>
<dbReference type="InterPro" id="IPR011049">
    <property type="entry name" value="Serralysin-like_metalloprot_C"/>
</dbReference>
<dbReference type="GO" id="GO:0005576">
    <property type="term" value="C:extracellular region"/>
    <property type="evidence" value="ECO:0007669"/>
    <property type="project" value="UniProtKB-SubCell"/>
</dbReference>
<name>A0A6J4P6F7_9ACTN</name>
<protein>
    <submittedName>
        <fullName evidence="5">Alkaline phosphatase</fullName>
        <ecNumber evidence="5">3.1.3.1</ecNumber>
    </submittedName>
</protein>
<feature type="compositionally biased region" description="Basic and acidic residues" evidence="3">
    <location>
        <begin position="199"/>
        <end position="218"/>
    </location>
</feature>
<dbReference type="Gene3D" id="2.150.10.10">
    <property type="entry name" value="Serralysin-like metalloprotease, C-terminal"/>
    <property type="match status" value="1"/>
</dbReference>
<evidence type="ECO:0000256" key="4">
    <source>
        <dbReference type="SAM" id="SignalP"/>
    </source>
</evidence>
<evidence type="ECO:0000256" key="3">
    <source>
        <dbReference type="SAM" id="MobiDB-lite"/>
    </source>
</evidence>
<keyword evidence="2" id="KW-0964">Secreted</keyword>
<comment type="subcellular location">
    <subcellularLocation>
        <location evidence="1">Secreted</location>
    </subcellularLocation>
</comment>
<dbReference type="PANTHER" id="PTHR38340">
    <property type="entry name" value="S-LAYER PROTEIN"/>
    <property type="match status" value="1"/>
</dbReference>
<dbReference type="Pfam" id="PF00353">
    <property type="entry name" value="HemolysinCabind"/>
    <property type="match status" value="1"/>
</dbReference>
<evidence type="ECO:0000256" key="1">
    <source>
        <dbReference type="ARBA" id="ARBA00004613"/>
    </source>
</evidence>
<keyword evidence="5" id="KW-0378">Hydrolase</keyword>
<organism evidence="5">
    <name type="scientific">uncultured Rubrobacteraceae bacterium</name>
    <dbReference type="NCBI Taxonomy" id="349277"/>
    <lineage>
        <taxon>Bacteria</taxon>
        <taxon>Bacillati</taxon>
        <taxon>Actinomycetota</taxon>
        <taxon>Rubrobacteria</taxon>
        <taxon>Rubrobacterales</taxon>
        <taxon>Rubrobacteraceae</taxon>
        <taxon>environmental samples</taxon>
    </lineage>
</organism>